<dbReference type="AlphaFoldDB" id="A0A948TC75"/>
<evidence type="ECO:0000256" key="1">
    <source>
        <dbReference type="SAM" id="MobiDB-lite"/>
    </source>
</evidence>
<feature type="non-terminal residue" evidence="2">
    <location>
        <position position="91"/>
    </location>
</feature>
<reference evidence="2" key="1">
    <citation type="journal article" date="2021" name="PeerJ">
        <title>Extensive microbial diversity within the chicken gut microbiome revealed by metagenomics and culture.</title>
        <authorList>
            <person name="Gilroy R."/>
            <person name="Ravi A."/>
            <person name="Getino M."/>
            <person name="Pursley I."/>
            <person name="Horton D.L."/>
            <person name="Alikhan N.F."/>
            <person name="Baker D."/>
            <person name="Gharbi K."/>
            <person name="Hall N."/>
            <person name="Watson M."/>
            <person name="Adriaenssens E.M."/>
            <person name="Foster-Nyarko E."/>
            <person name="Jarju S."/>
            <person name="Secka A."/>
            <person name="Antonio M."/>
            <person name="Oren A."/>
            <person name="Chaudhuri R.R."/>
            <person name="La Ragione R."/>
            <person name="Hildebrand F."/>
            <person name="Pallen M.J."/>
        </authorList>
    </citation>
    <scope>NUCLEOTIDE SEQUENCE</scope>
    <source>
        <strain evidence="2">G4-2901</strain>
    </source>
</reference>
<dbReference type="Proteomes" id="UP000783796">
    <property type="component" value="Unassembled WGS sequence"/>
</dbReference>
<organism evidence="2 3">
    <name type="scientific">Candidatus Phocaeicola faecigallinarum</name>
    <dbReference type="NCBI Taxonomy" id="2838732"/>
    <lineage>
        <taxon>Bacteria</taxon>
        <taxon>Pseudomonadati</taxon>
        <taxon>Bacteroidota</taxon>
        <taxon>Bacteroidia</taxon>
        <taxon>Bacteroidales</taxon>
        <taxon>Bacteroidaceae</taxon>
        <taxon>Phocaeicola</taxon>
    </lineage>
</organism>
<evidence type="ECO:0000313" key="3">
    <source>
        <dbReference type="Proteomes" id="UP000783796"/>
    </source>
</evidence>
<evidence type="ECO:0000313" key="2">
    <source>
        <dbReference type="EMBL" id="MBU3838210.1"/>
    </source>
</evidence>
<comment type="caution">
    <text evidence="2">The sequence shown here is derived from an EMBL/GenBank/DDBJ whole genome shotgun (WGS) entry which is preliminary data.</text>
</comment>
<protein>
    <submittedName>
        <fullName evidence="2">Uncharacterized protein</fullName>
    </submittedName>
</protein>
<sequence>MKKVDSKPHKETLEEEVKRLRKENAKLKSQKAAKEAKLKETRKELKKKGSSDISRDSLLKKKTAAQIVYLNKHKQTYNYEQQFSISCVGSI</sequence>
<name>A0A948TC75_9BACT</name>
<feature type="region of interest" description="Disordered" evidence="1">
    <location>
        <begin position="21"/>
        <end position="56"/>
    </location>
</feature>
<dbReference type="EMBL" id="JAHLFW010000068">
    <property type="protein sequence ID" value="MBU3838210.1"/>
    <property type="molecule type" value="Genomic_DNA"/>
</dbReference>
<accession>A0A948TC75</accession>
<reference evidence="2" key="2">
    <citation type="submission" date="2021-04" db="EMBL/GenBank/DDBJ databases">
        <authorList>
            <person name="Gilroy R."/>
        </authorList>
    </citation>
    <scope>NUCLEOTIDE SEQUENCE</scope>
    <source>
        <strain evidence="2">G4-2901</strain>
    </source>
</reference>
<proteinExistence type="predicted"/>
<gene>
    <name evidence="2" type="ORF">H9777_07855</name>
</gene>